<feature type="binding site" evidence="10">
    <location>
        <begin position="111"/>
        <end position="117"/>
    </location>
    <ligand>
        <name>ATP</name>
        <dbReference type="ChEBI" id="CHEBI:30616"/>
    </ligand>
</feature>
<dbReference type="GO" id="GO:0009252">
    <property type="term" value="P:peptidoglycan biosynthetic process"/>
    <property type="evidence" value="ECO:0007669"/>
    <property type="project" value="UniProtKB-UniRule"/>
</dbReference>
<evidence type="ECO:0000256" key="1">
    <source>
        <dbReference type="ARBA" id="ARBA00022490"/>
    </source>
</evidence>
<evidence type="ECO:0000256" key="8">
    <source>
        <dbReference type="ARBA" id="ARBA00023306"/>
    </source>
</evidence>
<keyword evidence="6 10" id="KW-0133">Cell shape</keyword>
<dbReference type="AlphaFoldDB" id="F6B3F0"/>
<dbReference type="Pfam" id="PF01225">
    <property type="entry name" value="Mur_ligase"/>
    <property type="match status" value="1"/>
</dbReference>
<dbReference type="InterPro" id="IPR035911">
    <property type="entry name" value="MurE/MurF_N"/>
</dbReference>
<keyword evidence="2 10" id="KW-0436">Ligase</keyword>
<dbReference type="InterPro" id="IPR036615">
    <property type="entry name" value="Mur_ligase_C_dom_sf"/>
</dbReference>
<dbReference type="InterPro" id="IPR013221">
    <property type="entry name" value="Mur_ligase_cen"/>
</dbReference>
<keyword evidence="4 10" id="KW-0547">Nucleotide-binding</keyword>
<comment type="similarity">
    <text evidence="10">Belongs to the MurCDEF family. MurF subfamily.</text>
</comment>
<proteinExistence type="inferred from homology"/>
<dbReference type="GO" id="GO:0005524">
    <property type="term" value="F:ATP binding"/>
    <property type="evidence" value="ECO:0007669"/>
    <property type="project" value="UniProtKB-UniRule"/>
</dbReference>
<reference evidence="15" key="1">
    <citation type="submission" date="2011-05" db="EMBL/GenBank/DDBJ databases">
        <title>Complete sequence of Desulfotomaculum carboxydivorans CO-1-SRB.</title>
        <authorList>
            <consortium name="US DOE Joint Genome Institute"/>
            <person name="Lucas S."/>
            <person name="Han J."/>
            <person name="Lapidus A."/>
            <person name="Cheng J.-F."/>
            <person name="Goodwin L."/>
            <person name="Pitluck S."/>
            <person name="Peters L."/>
            <person name="Mikhailova N."/>
            <person name="Lu M."/>
            <person name="Han C."/>
            <person name="Tapia R."/>
            <person name="Land M."/>
            <person name="Hauser L."/>
            <person name="Kyrpides N."/>
            <person name="Ivanova N."/>
            <person name="Pagani I."/>
            <person name="Stams A."/>
            <person name="Plugge C."/>
            <person name="Muyzer G."/>
            <person name="Kuever J."/>
            <person name="Parshina S."/>
            <person name="Ivanova A."/>
            <person name="Nazina T."/>
            <person name="Woyke T."/>
        </authorList>
    </citation>
    <scope>NUCLEOTIDE SEQUENCE [LARGE SCALE GENOMIC DNA]</scope>
    <source>
        <strain evidence="15">CO-1-SRB</strain>
    </source>
</reference>
<dbReference type="STRING" id="868595.Desca_2346"/>
<keyword evidence="8 10" id="KW-0131">Cell cycle</keyword>
<dbReference type="Gene3D" id="3.90.190.20">
    <property type="entry name" value="Mur ligase, C-terminal domain"/>
    <property type="match status" value="1"/>
</dbReference>
<evidence type="ECO:0000256" key="2">
    <source>
        <dbReference type="ARBA" id="ARBA00022598"/>
    </source>
</evidence>
<dbReference type="RefSeq" id="WP_013810694.1">
    <property type="nucleotide sequence ID" value="NC_015565.1"/>
</dbReference>
<dbReference type="SUPFAM" id="SSF63418">
    <property type="entry name" value="MurE/MurF N-terminal domain"/>
    <property type="match status" value="1"/>
</dbReference>
<dbReference type="HAMAP" id="MF_02019">
    <property type="entry name" value="MurF"/>
    <property type="match status" value="1"/>
</dbReference>
<dbReference type="Gene3D" id="3.40.1190.10">
    <property type="entry name" value="Mur-like, catalytic domain"/>
    <property type="match status" value="1"/>
</dbReference>
<keyword evidence="1 10" id="KW-0963">Cytoplasm</keyword>
<keyword evidence="7 10" id="KW-0573">Peptidoglycan synthesis</keyword>
<dbReference type="GO" id="GO:0005737">
    <property type="term" value="C:cytoplasm"/>
    <property type="evidence" value="ECO:0007669"/>
    <property type="project" value="UniProtKB-SubCell"/>
</dbReference>
<dbReference type="Pfam" id="PF02875">
    <property type="entry name" value="Mur_ligase_C"/>
    <property type="match status" value="1"/>
</dbReference>
<evidence type="ECO:0000259" key="13">
    <source>
        <dbReference type="Pfam" id="PF02875"/>
    </source>
</evidence>
<comment type="pathway">
    <text evidence="10 11">Cell wall biogenesis; peptidoglycan biosynthesis.</text>
</comment>
<evidence type="ECO:0000259" key="14">
    <source>
        <dbReference type="Pfam" id="PF08245"/>
    </source>
</evidence>
<evidence type="ECO:0000256" key="9">
    <source>
        <dbReference type="ARBA" id="ARBA00023316"/>
    </source>
</evidence>
<name>F6B3F0_DESCC</name>
<dbReference type="Gene3D" id="3.40.1390.10">
    <property type="entry name" value="MurE/MurF, N-terminal domain"/>
    <property type="match status" value="1"/>
</dbReference>
<sequence length="456" mass="48437">MLTYTIKEIAAVTGGTIIQGNPAAEVNGLCTDSRRAKNGDIFVAMRGRQVDGHDFALKAIEQGATALLVTKTVTVPPQVAVIKVSDTIQALQQLAAHNRSRLNIPVVAVTGSNGKTSTKDMIAAVLNTRYKTLKTQGNYNNELGLPLTLLALDQTHQAAVVEMGMRGFGEIDLLARLAKPTGAVITNIGEAHLELLGSVQNIAAAKAEVLDHIGAEGFAILNGDSPELRNQVSRCQGQVWFYSINGQTDLVARNVRVEGRGVRYDLSYPGGTGEIYLPIPGSHNVMNSMAAVGVGLRLGIPFTDIVRGLAQVELTGMRLEIIKANNMTVINDVYNANPSSTKAALKVLAEVAPGRKIAVLGNMYELGALAESGHREVGEAAALRGIAQLVTVGDLARFTAQGAIKGGLPGDRVHHCDNNKLAIEVLRQVMQPGDTILVKGSRSMHMEEIVQALVNN</sequence>
<keyword evidence="16" id="KW-1185">Reference proteome</keyword>
<dbReference type="eggNOG" id="COG0770">
    <property type="taxonomic scope" value="Bacteria"/>
</dbReference>
<dbReference type="NCBIfam" id="TIGR01143">
    <property type="entry name" value="murF"/>
    <property type="match status" value="1"/>
</dbReference>
<protein>
    <recommendedName>
        <fullName evidence="10 11">UDP-N-acetylmuramoyl-tripeptide--D-alanyl-D-alanine ligase</fullName>
        <ecNumber evidence="10 11">6.3.2.10</ecNumber>
    </recommendedName>
    <alternativeName>
        <fullName evidence="10">D-alanyl-D-alanine-adding enzyme</fullName>
    </alternativeName>
</protein>
<dbReference type="GO" id="GO:0008360">
    <property type="term" value="P:regulation of cell shape"/>
    <property type="evidence" value="ECO:0007669"/>
    <property type="project" value="UniProtKB-KW"/>
</dbReference>
<evidence type="ECO:0000256" key="6">
    <source>
        <dbReference type="ARBA" id="ARBA00022960"/>
    </source>
</evidence>
<dbReference type="HOGENOM" id="CLU_031507_4_0_9"/>
<dbReference type="GO" id="GO:0071555">
    <property type="term" value="P:cell wall organization"/>
    <property type="evidence" value="ECO:0007669"/>
    <property type="project" value="UniProtKB-KW"/>
</dbReference>
<dbReference type="GO" id="GO:0051301">
    <property type="term" value="P:cell division"/>
    <property type="evidence" value="ECO:0007669"/>
    <property type="project" value="UniProtKB-KW"/>
</dbReference>
<dbReference type="SUPFAM" id="SSF53623">
    <property type="entry name" value="MurD-like peptide ligases, catalytic domain"/>
    <property type="match status" value="1"/>
</dbReference>
<dbReference type="SUPFAM" id="SSF53244">
    <property type="entry name" value="MurD-like peptide ligases, peptide-binding domain"/>
    <property type="match status" value="1"/>
</dbReference>
<keyword evidence="5 10" id="KW-0067">ATP-binding</keyword>
<dbReference type="Proteomes" id="UP000009226">
    <property type="component" value="Chromosome"/>
</dbReference>
<dbReference type="Pfam" id="PF08245">
    <property type="entry name" value="Mur_ligase_M"/>
    <property type="match status" value="1"/>
</dbReference>
<dbReference type="UniPathway" id="UPA00219"/>
<feature type="domain" description="Mur ligase N-terminal catalytic" evidence="12">
    <location>
        <begin position="26"/>
        <end position="98"/>
    </location>
</feature>
<keyword evidence="3 10" id="KW-0132">Cell division</keyword>
<keyword evidence="9 10" id="KW-0961">Cell wall biogenesis/degradation</keyword>
<evidence type="ECO:0000256" key="3">
    <source>
        <dbReference type="ARBA" id="ARBA00022618"/>
    </source>
</evidence>
<dbReference type="GO" id="GO:0047480">
    <property type="term" value="F:UDP-N-acetylmuramoyl-tripeptide-D-alanyl-D-alanine ligase activity"/>
    <property type="evidence" value="ECO:0007669"/>
    <property type="project" value="UniProtKB-UniRule"/>
</dbReference>
<evidence type="ECO:0000256" key="10">
    <source>
        <dbReference type="HAMAP-Rule" id="MF_02019"/>
    </source>
</evidence>
<dbReference type="InterPro" id="IPR051046">
    <property type="entry name" value="MurCDEF_CellWall_CoF430Synth"/>
</dbReference>
<dbReference type="PANTHER" id="PTHR43024:SF1">
    <property type="entry name" value="UDP-N-ACETYLMURAMOYL-TRIPEPTIDE--D-ALANYL-D-ALANINE LIGASE"/>
    <property type="match status" value="1"/>
</dbReference>
<comment type="subcellular location">
    <subcellularLocation>
        <location evidence="10 11">Cytoplasm</location>
    </subcellularLocation>
</comment>
<evidence type="ECO:0000313" key="16">
    <source>
        <dbReference type="Proteomes" id="UP000009226"/>
    </source>
</evidence>
<evidence type="ECO:0000256" key="4">
    <source>
        <dbReference type="ARBA" id="ARBA00022741"/>
    </source>
</evidence>
<dbReference type="GO" id="GO:0008766">
    <property type="term" value="F:UDP-N-acetylmuramoylalanyl-D-glutamyl-2,6-diaminopimelate-D-alanyl-D-alanine ligase activity"/>
    <property type="evidence" value="ECO:0007669"/>
    <property type="project" value="RHEA"/>
</dbReference>
<dbReference type="PANTHER" id="PTHR43024">
    <property type="entry name" value="UDP-N-ACETYLMURAMOYL-TRIPEPTIDE--D-ALANYL-D-ALANINE LIGASE"/>
    <property type="match status" value="1"/>
</dbReference>
<evidence type="ECO:0000313" key="15">
    <source>
        <dbReference type="EMBL" id="AEF95181.1"/>
    </source>
</evidence>
<organism evidence="15 16">
    <name type="scientific">Desulfotomaculum nigrificans (strain DSM 14880 / VKM B-2319 / CO-1-SRB)</name>
    <name type="common">Desulfotomaculum carboxydivorans</name>
    <dbReference type="NCBI Taxonomy" id="868595"/>
    <lineage>
        <taxon>Bacteria</taxon>
        <taxon>Bacillati</taxon>
        <taxon>Bacillota</taxon>
        <taxon>Clostridia</taxon>
        <taxon>Eubacteriales</taxon>
        <taxon>Desulfotomaculaceae</taxon>
        <taxon>Desulfotomaculum</taxon>
    </lineage>
</organism>
<dbReference type="EC" id="6.3.2.10" evidence="10 11"/>
<comment type="function">
    <text evidence="10 11">Involved in cell wall formation. Catalyzes the final step in the synthesis of UDP-N-acetylmuramoyl-pentapeptide, the precursor of murein.</text>
</comment>
<evidence type="ECO:0000256" key="11">
    <source>
        <dbReference type="RuleBase" id="RU004136"/>
    </source>
</evidence>
<dbReference type="EMBL" id="CP002736">
    <property type="protein sequence ID" value="AEF95181.1"/>
    <property type="molecule type" value="Genomic_DNA"/>
</dbReference>
<dbReference type="InterPro" id="IPR036565">
    <property type="entry name" value="Mur-like_cat_sf"/>
</dbReference>
<dbReference type="InterPro" id="IPR000713">
    <property type="entry name" value="Mur_ligase_N"/>
</dbReference>
<evidence type="ECO:0000259" key="12">
    <source>
        <dbReference type="Pfam" id="PF01225"/>
    </source>
</evidence>
<dbReference type="InterPro" id="IPR004101">
    <property type="entry name" value="Mur_ligase_C"/>
</dbReference>
<feature type="domain" description="Mur ligase central" evidence="14">
    <location>
        <begin position="109"/>
        <end position="294"/>
    </location>
</feature>
<evidence type="ECO:0000256" key="5">
    <source>
        <dbReference type="ARBA" id="ARBA00022840"/>
    </source>
</evidence>
<comment type="catalytic activity">
    <reaction evidence="10 11">
        <text>D-alanyl-D-alanine + UDP-N-acetyl-alpha-D-muramoyl-L-alanyl-gamma-D-glutamyl-meso-2,6-diaminopimelate + ATP = UDP-N-acetyl-alpha-D-muramoyl-L-alanyl-gamma-D-glutamyl-meso-2,6-diaminopimeloyl-D-alanyl-D-alanine + ADP + phosphate + H(+)</text>
        <dbReference type="Rhea" id="RHEA:28374"/>
        <dbReference type="ChEBI" id="CHEBI:15378"/>
        <dbReference type="ChEBI" id="CHEBI:30616"/>
        <dbReference type="ChEBI" id="CHEBI:43474"/>
        <dbReference type="ChEBI" id="CHEBI:57822"/>
        <dbReference type="ChEBI" id="CHEBI:61386"/>
        <dbReference type="ChEBI" id="CHEBI:83905"/>
        <dbReference type="ChEBI" id="CHEBI:456216"/>
        <dbReference type="EC" id="6.3.2.10"/>
    </reaction>
</comment>
<dbReference type="InterPro" id="IPR005863">
    <property type="entry name" value="UDP-N-AcMur_synth"/>
</dbReference>
<gene>
    <name evidence="10" type="primary">murF</name>
    <name evidence="15" type="ordered locus">Desca_2346</name>
</gene>
<feature type="domain" description="Mur ligase C-terminal" evidence="13">
    <location>
        <begin position="317"/>
        <end position="442"/>
    </location>
</feature>
<accession>F6B3F0</accession>
<evidence type="ECO:0000256" key="7">
    <source>
        <dbReference type="ARBA" id="ARBA00022984"/>
    </source>
</evidence>
<dbReference type="KEGG" id="dca:Desca_2346"/>